<evidence type="ECO:0000256" key="6">
    <source>
        <dbReference type="ARBA" id="ARBA00005995"/>
    </source>
</evidence>
<evidence type="ECO:0000256" key="18">
    <source>
        <dbReference type="SAM" id="MobiDB-lite"/>
    </source>
</evidence>
<dbReference type="Gene3D" id="1.10.441.10">
    <property type="entry name" value="Phosphomannose Isomerase, domain 2"/>
    <property type="match status" value="1"/>
</dbReference>
<keyword evidence="14" id="KW-0413">Isomerase</keyword>
<evidence type="ECO:0000256" key="2">
    <source>
        <dbReference type="ARBA" id="ARBA00001947"/>
    </source>
</evidence>
<dbReference type="PANTHER" id="PTHR10742:SF410">
    <property type="entry name" value="LYSINE-SPECIFIC HISTONE DEMETHYLASE 2"/>
    <property type="match status" value="1"/>
</dbReference>
<dbReference type="GO" id="GO:0009298">
    <property type="term" value="P:GDP-mannose biosynthetic process"/>
    <property type="evidence" value="ECO:0007669"/>
    <property type="project" value="UniProtKB-UniPathway"/>
</dbReference>
<dbReference type="PROSITE" id="PS00966">
    <property type="entry name" value="PMI_I_2"/>
    <property type="match status" value="1"/>
</dbReference>
<reference evidence="21" key="2">
    <citation type="submission" date="2020-10" db="UniProtKB">
        <authorList>
            <consortium name="WormBaseParasite"/>
        </authorList>
    </citation>
    <scope>IDENTIFICATION</scope>
</reference>
<keyword evidence="20" id="KW-1185">Reference proteome</keyword>
<dbReference type="CDD" id="cd07011">
    <property type="entry name" value="cupin_PMI_type_I_N"/>
    <property type="match status" value="1"/>
</dbReference>
<evidence type="ECO:0000256" key="10">
    <source>
        <dbReference type="ARBA" id="ARBA00022723"/>
    </source>
</evidence>
<evidence type="ECO:0000256" key="9">
    <source>
        <dbReference type="ARBA" id="ARBA00022630"/>
    </source>
</evidence>
<comment type="cofactor">
    <cofactor evidence="2">
        <name>Zn(2+)</name>
        <dbReference type="ChEBI" id="CHEBI:29105"/>
    </cofactor>
</comment>
<dbReference type="SUPFAM" id="SSF51182">
    <property type="entry name" value="RmlC-like cupins"/>
    <property type="match status" value="1"/>
</dbReference>
<dbReference type="InterPro" id="IPR014710">
    <property type="entry name" value="RmlC-like_jellyroll"/>
</dbReference>
<comment type="similarity">
    <text evidence="7">Belongs to the mannose-6-phosphate isomerase type 1 family.</text>
</comment>
<dbReference type="GO" id="GO:0004476">
    <property type="term" value="F:mannose-6-phosphate isomerase activity"/>
    <property type="evidence" value="ECO:0007669"/>
    <property type="project" value="UniProtKB-EC"/>
</dbReference>
<dbReference type="Pfam" id="PF01593">
    <property type="entry name" value="Amino_oxidase"/>
    <property type="match status" value="1"/>
</dbReference>
<proteinExistence type="inferred from homology"/>
<dbReference type="InterPro" id="IPR007526">
    <property type="entry name" value="SWIRM"/>
</dbReference>
<protein>
    <recommendedName>
        <fullName evidence="8">mannose-6-phosphate isomerase</fullName>
        <ecNumber evidence="8">5.3.1.8</ecNumber>
    </recommendedName>
    <alternativeName>
        <fullName evidence="15">Phosphohexomutase</fullName>
    </alternativeName>
    <alternativeName>
        <fullName evidence="16">Phosphomannose isomerase</fullName>
    </alternativeName>
</protein>
<evidence type="ECO:0000256" key="8">
    <source>
        <dbReference type="ARBA" id="ARBA00011956"/>
    </source>
</evidence>
<comment type="pathway">
    <text evidence="5 17">Nucleotide-sugar biosynthesis; GDP-alpha-D-mannose biosynthesis; alpha-D-mannose 1-phosphate from D-fructose 6-phosphate: step 1/2.</text>
</comment>
<dbReference type="Gene3D" id="2.60.120.10">
    <property type="entry name" value="Jelly Rolls"/>
    <property type="match status" value="2"/>
</dbReference>
<dbReference type="GO" id="GO:0005975">
    <property type="term" value="P:carbohydrate metabolic process"/>
    <property type="evidence" value="ECO:0007669"/>
    <property type="project" value="InterPro"/>
</dbReference>
<dbReference type="Pfam" id="PF20512">
    <property type="entry name" value="PMI_typeI_hel"/>
    <property type="match status" value="1"/>
</dbReference>
<comment type="subcellular location">
    <subcellularLocation>
        <location evidence="4">Nucleus</location>
    </subcellularLocation>
</comment>
<dbReference type="InterPro" id="IPR002937">
    <property type="entry name" value="Amino_oxidase"/>
</dbReference>
<evidence type="ECO:0000313" key="20">
    <source>
        <dbReference type="Proteomes" id="UP000492821"/>
    </source>
</evidence>
<reference evidence="20" key="1">
    <citation type="journal article" date="2013" name="Genetics">
        <title>The draft genome and transcriptome of Panagrellus redivivus are shaped by the harsh demands of a free-living lifestyle.</title>
        <authorList>
            <person name="Srinivasan J."/>
            <person name="Dillman A.R."/>
            <person name="Macchietto M.G."/>
            <person name="Heikkinen L."/>
            <person name="Lakso M."/>
            <person name="Fracchia K.M."/>
            <person name="Antoshechkin I."/>
            <person name="Mortazavi A."/>
            <person name="Wong G."/>
            <person name="Sternberg P.W."/>
        </authorList>
    </citation>
    <scope>NUCLEOTIDE SEQUENCE [LARGE SCALE GENOMIC DNA]</scope>
    <source>
        <strain evidence="20">MT8872</strain>
    </source>
</reference>
<dbReference type="InterPro" id="IPR001250">
    <property type="entry name" value="Man6P_Isoase-1"/>
</dbReference>
<dbReference type="SUPFAM" id="SSF46689">
    <property type="entry name" value="Homeodomain-like"/>
    <property type="match status" value="1"/>
</dbReference>
<dbReference type="InterPro" id="IPR016305">
    <property type="entry name" value="Mannose-6-P_Isomerase"/>
</dbReference>
<dbReference type="PANTHER" id="PTHR10742">
    <property type="entry name" value="FLAVIN MONOAMINE OXIDASE"/>
    <property type="match status" value="1"/>
</dbReference>
<dbReference type="InterPro" id="IPR018050">
    <property type="entry name" value="Pmannose_isomerase-type1_CS"/>
</dbReference>
<sequence>MISTSVPPPESAETSSNGTPSNRSLSEPSDNQSTFITPSSVETVPDSLPLEDLEPGPSDGPIFPAKSPRKRNMLKKVVEKRDKLPSRNAAETAKKRIKIDFTPEKREHDDDRHCEASNCAVLKTCCLQINEACDRNVPTAKDYFHISRGEHICELCYEDCIRVGRSMFERYQIWKKKWVEVSRCSPNVRVYVLEQWLPYYANCKDCGKFRQVDCHTEFSTTFLESFKCPESCDLPEEDAIIDARKMAFIQSMAAPPLLHDSPACHYLRSEYYFDEIGFSPLCDGFQMVEPEDKPTKAFMAPFNMPTEQSMAFCVRPDIMEYDEVHAFPEYSCESMPYLAMRNTIIALWHMDPFNRLTYDRCLRALLCRGLIRVWYAKQLLRVFNYLELKSVINYGLIPAAPAPLVDRLFTSAGITAPKRPLKVVVIGAGISGLGVARQLSSFGADVKILEAKQRPGGRMQDDWSLGVAVGCGAQLITGIVNNPIVLMCEQAGVPYRPLKDECPLIDSFSGRLVNQAADRITDEHFNSILDAIGQWKLVSRSADLSLMEQVQLVHDKLISAIDFRWTKEHDRLFQWQLGNVEFSCGSRLADVSARHWDQNEAVGQFAGEHAILAEGSSELIRRLSDGLDIRCNNPVASIDYSNPEHGVVVTCENGKKYTADKVVVSVPLAVFHRGIINFIPELPDDKSTALRYLGAGLIEKVAVRFPRRFWSDLLRADGTIDYFGNVPKEASDRGLFNMFYDFSTRAPTNPKNQQYVLMSYVCGNSVDIVNTKSDVEVVSMFVAALQELFPEENIPAPNGFVVTHWGRDLHIGMSYSYLKVGGNGDHYDMLARPIGGDVFFAGEATNRFFPQTMTGAYVSALSTAGRVFESYLTEQAIKKEEPTTSSQRNRFNMTDAKLHPINAHVMTYAWGRPAATSSVAKLSGQVAEADKTYAELWMGTHPNGPAVIAAEKKPLKDYLAENTAALAPHESGNLQFLFKVLSVAKALSVQSHPTKDLAAALHARDPKNYPDANHKPEMTVALTEFEILCGFRKTEEIVANFRAYPETTTIVHENLVSDLAAATNTVTRKEALKALFTSLMEAPRDLIDKTVKAIVARLSAKPEKSVLEALLLRLYSQYPDADVGVLAPLYLNHIILAPGESVFLGPNEPHAYLDGECIECMACSDNTIRAGLTPKFKDVPTLVSTLTYSTEGPTHLRPEEVAPGIVQYSPPVPEFAVQRITSSVKTLNDPKSSSILIVTSGSATLGSATKLQSGSVVFIEAGAGQVPVSDVSSDFLAFRAFTPAQ</sequence>
<dbReference type="Pfam" id="PF04433">
    <property type="entry name" value="SWIRM"/>
    <property type="match status" value="1"/>
</dbReference>
<dbReference type="InterPro" id="IPR050281">
    <property type="entry name" value="Flavin_monoamine_oxidase"/>
</dbReference>
<feature type="compositionally biased region" description="Pro residues" evidence="18">
    <location>
        <begin position="1"/>
        <end position="10"/>
    </location>
</feature>
<dbReference type="InterPro" id="IPR009057">
    <property type="entry name" value="Homeodomain-like_sf"/>
</dbReference>
<dbReference type="InterPro" id="IPR036388">
    <property type="entry name" value="WH-like_DNA-bd_sf"/>
</dbReference>
<organism evidence="20 21">
    <name type="scientific">Panagrellus redivivus</name>
    <name type="common">Microworm</name>
    <dbReference type="NCBI Taxonomy" id="6233"/>
    <lineage>
        <taxon>Eukaryota</taxon>
        <taxon>Metazoa</taxon>
        <taxon>Ecdysozoa</taxon>
        <taxon>Nematoda</taxon>
        <taxon>Chromadorea</taxon>
        <taxon>Rhabditida</taxon>
        <taxon>Tylenchina</taxon>
        <taxon>Panagrolaimomorpha</taxon>
        <taxon>Panagrolaimoidea</taxon>
        <taxon>Panagrolaimidae</taxon>
        <taxon>Panagrellus</taxon>
    </lineage>
</organism>
<evidence type="ECO:0000256" key="15">
    <source>
        <dbReference type="ARBA" id="ARBA00029741"/>
    </source>
</evidence>
<evidence type="ECO:0000256" key="5">
    <source>
        <dbReference type="ARBA" id="ARBA00004666"/>
    </source>
</evidence>
<keyword evidence="11" id="KW-0274">FAD</keyword>
<dbReference type="NCBIfam" id="TIGR00218">
    <property type="entry name" value="manA"/>
    <property type="match status" value="1"/>
</dbReference>
<dbReference type="InterPro" id="IPR036188">
    <property type="entry name" value="FAD/NAD-bd_sf"/>
</dbReference>
<dbReference type="SUPFAM" id="SSF54373">
    <property type="entry name" value="FAD-linked reductases, C-terminal domain"/>
    <property type="match status" value="1"/>
</dbReference>
<dbReference type="Pfam" id="PF20511">
    <property type="entry name" value="PMI_typeI_cat"/>
    <property type="match status" value="1"/>
</dbReference>
<dbReference type="GO" id="GO:0005634">
    <property type="term" value="C:nucleus"/>
    <property type="evidence" value="ECO:0007669"/>
    <property type="project" value="UniProtKB-SubCell"/>
</dbReference>
<evidence type="ECO:0000256" key="14">
    <source>
        <dbReference type="ARBA" id="ARBA00023235"/>
    </source>
</evidence>
<comment type="catalytic activity">
    <reaction evidence="1">
        <text>D-mannose 6-phosphate = D-fructose 6-phosphate</text>
        <dbReference type="Rhea" id="RHEA:12356"/>
        <dbReference type="ChEBI" id="CHEBI:58735"/>
        <dbReference type="ChEBI" id="CHEBI:61527"/>
        <dbReference type="EC" id="5.3.1.8"/>
    </reaction>
</comment>
<keyword evidence="13" id="KW-0560">Oxidoreductase</keyword>
<keyword evidence="9" id="KW-0285">Flavoprotein</keyword>
<dbReference type="GO" id="GO:0008270">
    <property type="term" value="F:zinc ion binding"/>
    <property type="evidence" value="ECO:0007669"/>
    <property type="project" value="InterPro"/>
</dbReference>
<feature type="domain" description="SWIRM" evidence="19">
    <location>
        <begin position="305"/>
        <end position="403"/>
    </location>
</feature>
<evidence type="ECO:0000256" key="12">
    <source>
        <dbReference type="ARBA" id="ARBA00022833"/>
    </source>
</evidence>
<evidence type="ECO:0000256" key="7">
    <source>
        <dbReference type="ARBA" id="ARBA00010772"/>
    </source>
</evidence>
<dbReference type="InterPro" id="IPR046457">
    <property type="entry name" value="PMI_typeI_cat"/>
</dbReference>
<dbReference type="InterPro" id="IPR011051">
    <property type="entry name" value="RmlC_Cupin_sf"/>
</dbReference>
<dbReference type="Gene3D" id="3.50.50.60">
    <property type="entry name" value="FAD/NAD(P)-binding domain"/>
    <property type="match status" value="1"/>
</dbReference>
<dbReference type="PROSITE" id="PS50934">
    <property type="entry name" value="SWIRM"/>
    <property type="match status" value="1"/>
</dbReference>
<evidence type="ECO:0000256" key="11">
    <source>
        <dbReference type="ARBA" id="ARBA00022827"/>
    </source>
</evidence>
<feature type="region of interest" description="Disordered" evidence="18">
    <location>
        <begin position="1"/>
        <end position="72"/>
    </location>
</feature>
<feature type="compositionally biased region" description="Polar residues" evidence="18">
    <location>
        <begin position="12"/>
        <end position="42"/>
    </location>
</feature>
<comment type="cofactor">
    <cofactor evidence="3">
        <name>FAD</name>
        <dbReference type="ChEBI" id="CHEBI:57692"/>
    </cofactor>
</comment>
<comment type="similarity">
    <text evidence="6">Belongs to the flavin monoamine oxidase family.</text>
</comment>
<dbReference type="Proteomes" id="UP000492821">
    <property type="component" value="Unassembled WGS sequence"/>
</dbReference>
<evidence type="ECO:0000256" key="4">
    <source>
        <dbReference type="ARBA" id="ARBA00004123"/>
    </source>
</evidence>
<evidence type="ECO:0000256" key="1">
    <source>
        <dbReference type="ARBA" id="ARBA00000757"/>
    </source>
</evidence>
<dbReference type="Gene3D" id="3.90.660.10">
    <property type="match status" value="1"/>
</dbReference>
<keyword evidence="12" id="KW-0862">Zinc</keyword>
<dbReference type="Gene3D" id="1.10.10.10">
    <property type="entry name" value="Winged helix-like DNA-binding domain superfamily/Winged helix DNA-binding domain"/>
    <property type="match status" value="1"/>
</dbReference>
<evidence type="ECO:0000313" key="21">
    <source>
        <dbReference type="WBParaSite" id="Pan_g22902.t2"/>
    </source>
</evidence>
<dbReference type="InterPro" id="IPR046458">
    <property type="entry name" value="PMI_typeI_hel"/>
</dbReference>
<accession>A0A7E4VMY5</accession>
<dbReference type="EC" id="5.3.1.8" evidence="8"/>
<dbReference type="GO" id="GO:0140682">
    <property type="term" value="F:FAD-dependent H3K4me/H3K4me3 demethylase activity"/>
    <property type="evidence" value="ECO:0007669"/>
    <property type="project" value="UniProtKB-ARBA"/>
</dbReference>
<evidence type="ECO:0000256" key="3">
    <source>
        <dbReference type="ARBA" id="ARBA00001974"/>
    </source>
</evidence>
<evidence type="ECO:0000259" key="19">
    <source>
        <dbReference type="PROSITE" id="PS50934"/>
    </source>
</evidence>
<dbReference type="WBParaSite" id="Pan_g22902.t2">
    <property type="protein sequence ID" value="Pan_g22902.t2"/>
    <property type="gene ID" value="Pan_g22902"/>
</dbReference>
<evidence type="ECO:0000256" key="17">
    <source>
        <dbReference type="RuleBase" id="RU004248"/>
    </source>
</evidence>
<keyword evidence="10" id="KW-0479">Metal-binding</keyword>
<evidence type="ECO:0000256" key="16">
    <source>
        <dbReference type="ARBA" id="ARBA00030762"/>
    </source>
</evidence>
<dbReference type="UniPathway" id="UPA00126">
    <property type="reaction ID" value="UER00423"/>
</dbReference>
<name>A0A7E4VMY5_PANRE</name>
<evidence type="ECO:0000256" key="13">
    <source>
        <dbReference type="ARBA" id="ARBA00023002"/>
    </source>
</evidence>
<dbReference type="SUPFAM" id="SSF51905">
    <property type="entry name" value="FAD/NAD(P)-binding domain"/>
    <property type="match status" value="1"/>
</dbReference>
<dbReference type="PRINTS" id="PR00714">
    <property type="entry name" value="MAN6PISMRASE"/>
</dbReference>
<dbReference type="PROSITE" id="PS00965">
    <property type="entry name" value="PMI_I_1"/>
    <property type="match status" value="1"/>
</dbReference>